<evidence type="ECO:0000256" key="8">
    <source>
        <dbReference type="SAM" id="Coils"/>
    </source>
</evidence>
<dbReference type="Gene3D" id="1.10.8.10">
    <property type="entry name" value="DNA helicase RuvA subunit, C-terminal domain"/>
    <property type="match status" value="1"/>
</dbReference>
<dbReference type="AlphaFoldDB" id="A0A3D8INT0"/>
<name>A0A3D8INT0_9HELI</name>
<keyword evidence="4 5" id="KW-0648">Protein biosynthesis</keyword>
<accession>A0A3D8INT0</accession>
<evidence type="ECO:0000256" key="2">
    <source>
        <dbReference type="ARBA" id="ARBA00016956"/>
    </source>
</evidence>
<dbReference type="FunFam" id="1.10.8.10:FF:000001">
    <property type="entry name" value="Elongation factor Ts"/>
    <property type="match status" value="1"/>
</dbReference>
<dbReference type="CDD" id="cd14275">
    <property type="entry name" value="UBA_EF-Ts"/>
    <property type="match status" value="1"/>
</dbReference>
<sequence length="354" mass="39595">MEISAQLVKQLREMTDAGMMDCKKALVEVGGDIQKAVEYLREKGLSKAAKKADRVASEGVVGVEVASDFSKASMLEINSETDFVAKNDNFKDLVAKSSKLVFDHNISDVSTLNSIQIEGTKFEEYLQQNIAKIGENIVIRRLESIKVEGNAVVNGYVHSNGRVGVLIAIKYNNANSKTPAAELARNFCMHAAAMKPQVLSYHELDYEFIQKEKVALIAELTKENEELKRLGKPLHKIPEYVSRSELTAEVLESTKKKLQDDLKAQGKPEQIWDKIIPGQIERFIADNTLIDQRLTLLGQFFVMDDKKTIAQVLDAKSKELGDELEIIKYVRFELGEGIEKKVEDFAAEVAAQMQ</sequence>
<dbReference type="OrthoDB" id="9808348at2"/>
<evidence type="ECO:0000256" key="7">
    <source>
        <dbReference type="RuleBase" id="RU000643"/>
    </source>
</evidence>
<keyword evidence="5" id="KW-0963">Cytoplasm</keyword>
<dbReference type="SUPFAM" id="SSF46934">
    <property type="entry name" value="UBA-like"/>
    <property type="match status" value="1"/>
</dbReference>
<dbReference type="SUPFAM" id="SSF54713">
    <property type="entry name" value="Elongation factor Ts (EF-Ts), dimerisation domain"/>
    <property type="match status" value="2"/>
</dbReference>
<dbReference type="HAMAP" id="MF_00050">
    <property type="entry name" value="EF_Ts"/>
    <property type="match status" value="1"/>
</dbReference>
<dbReference type="InterPro" id="IPR009060">
    <property type="entry name" value="UBA-like_sf"/>
</dbReference>
<comment type="similarity">
    <text evidence="1 5 6">Belongs to the EF-Ts family.</text>
</comment>
<dbReference type="Proteomes" id="UP000256514">
    <property type="component" value="Unassembled WGS sequence"/>
</dbReference>
<evidence type="ECO:0000256" key="6">
    <source>
        <dbReference type="RuleBase" id="RU000642"/>
    </source>
</evidence>
<evidence type="ECO:0000256" key="3">
    <source>
        <dbReference type="ARBA" id="ARBA00022768"/>
    </source>
</evidence>
<comment type="function">
    <text evidence="5 6">Associates with the EF-Tu.GDP complex and induces the exchange of GDP to GTP. It remains bound to the aminoacyl-tRNA.EF-Tu.GTP complex up to the GTP hydrolysis stage on the ribosome.</text>
</comment>
<keyword evidence="11" id="KW-1185">Reference proteome</keyword>
<dbReference type="GO" id="GO:0005737">
    <property type="term" value="C:cytoplasm"/>
    <property type="evidence" value="ECO:0007669"/>
    <property type="project" value="UniProtKB-SubCell"/>
</dbReference>
<organism evidence="10 11">
    <name type="scientific">Helicobacter equorum</name>
    <dbReference type="NCBI Taxonomy" id="361872"/>
    <lineage>
        <taxon>Bacteria</taxon>
        <taxon>Pseudomonadati</taxon>
        <taxon>Campylobacterota</taxon>
        <taxon>Epsilonproteobacteria</taxon>
        <taxon>Campylobacterales</taxon>
        <taxon>Helicobacteraceae</taxon>
        <taxon>Helicobacter</taxon>
    </lineage>
</organism>
<proteinExistence type="inferred from homology"/>
<evidence type="ECO:0000259" key="9">
    <source>
        <dbReference type="Pfam" id="PF00889"/>
    </source>
</evidence>
<dbReference type="PROSITE" id="PS01127">
    <property type="entry name" value="EF_TS_2"/>
    <property type="match status" value="1"/>
</dbReference>
<dbReference type="PROSITE" id="PS01126">
    <property type="entry name" value="EF_TS_1"/>
    <property type="match status" value="1"/>
</dbReference>
<gene>
    <name evidence="5" type="primary">tsf</name>
    <name evidence="10" type="ORF">CQA54_06010</name>
</gene>
<comment type="caution">
    <text evidence="10">The sequence shown here is derived from an EMBL/GenBank/DDBJ whole genome shotgun (WGS) entry which is preliminary data.</text>
</comment>
<evidence type="ECO:0000256" key="4">
    <source>
        <dbReference type="ARBA" id="ARBA00022917"/>
    </source>
</evidence>
<dbReference type="InterPro" id="IPR001816">
    <property type="entry name" value="Transl_elong_EFTs/EF1B"/>
</dbReference>
<evidence type="ECO:0000313" key="11">
    <source>
        <dbReference type="Proteomes" id="UP000256514"/>
    </source>
</evidence>
<comment type="subcellular location">
    <subcellularLocation>
        <location evidence="5 7">Cytoplasm</location>
    </subcellularLocation>
</comment>
<protein>
    <recommendedName>
        <fullName evidence="2 5">Elongation factor Ts</fullName>
        <shortName evidence="5">EF-Ts</shortName>
    </recommendedName>
</protein>
<dbReference type="PANTHER" id="PTHR11741:SF0">
    <property type="entry name" value="ELONGATION FACTOR TS, MITOCHONDRIAL"/>
    <property type="match status" value="1"/>
</dbReference>
<dbReference type="InterPro" id="IPR014039">
    <property type="entry name" value="Transl_elong_EFTs/EF1B_dimer"/>
</dbReference>
<dbReference type="NCBIfam" id="TIGR00116">
    <property type="entry name" value="tsf"/>
    <property type="match status" value="1"/>
</dbReference>
<dbReference type="EMBL" id="NXLT01000004">
    <property type="protein sequence ID" value="RDU66909.1"/>
    <property type="molecule type" value="Genomic_DNA"/>
</dbReference>
<dbReference type="Pfam" id="PF00889">
    <property type="entry name" value="EF_TS"/>
    <property type="match status" value="2"/>
</dbReference>
<evidence type="ECO:0000313" key="10">
    <source>
        <dbReference type="EMBL" id="RDU66909.1"/>
    </source>
</evidence>
<dbReference type="PANTHER" id="PTHR11741">
    <property type="entry name" value="ELONGATION FACTOR TS"/>
    <property type="match status" value="1"/>
</dbReference>
<feature type="coiled-coil region" evidence="8">
    <location>
        <begin position="206"/>
        <end position="261"/>
    </location>
</feature>
<dbReference type="Gene3D" id="3.30.479.20">
    <property type="entry name" value="Elongation factor Ts, dimerisation domain"/>
    <property type="match status" value="2"/>
</dbReference>
<feature type="domain" description="Translation elongation factor EFTs/EF1B dimerisation" evidence="9">
    <location>
        <begin position="238"/>
        <end position="336"/>
    </location>
</feature>
<dbReference type="GO" id="GO:0003746">
    <property type="term" value="F:translation elongation factor activity"/>
    <property type="evidence" value="ECO:0007669"/>
    <property type="project" value="UniProtKB-UniRule"/>
</dbReference>
<dbReference type="InterPro" id="IPR018101">
    <property type="entry name" value="Transl_elong_Ts_CS"/>
</dbReference>
<keyword evidence="3 5" id="KW-0251">Elongation factor</keyword>
<reference evidence="10 11" key="1">
    <citation type="submission" date="2018-04" db="EMBL/GenBank/DDBJ databases">
        <title>Novel Campyloabacter and Helicobacter Species and Strains.</title>
        <authorList>
            <person name="Mannion A.J."/>
            <person name="Shen Z."/>
            <person name="Fox J.G."/>
        </authorList>
    </citation>
    <scope>NUCLEOTIDE SEQUENCE [LARGE SCALE GENOMIC DNA]</scope>
    <source>
        <strain evidence="10 11">MIT 12-6600</strain>
    </source>
</reference>
<dbReference type="RefSeq" id="WP_115571223.1">
    <property type="nucleotide sequence ID" value="NZ_NXLT01000004.1"/>
</dbReference>
<feature type="domain" description="Translation elongation factor EFTs/EF1B dimerisation" evidence="9">
    <location>
        <begin position="72"/>
        <end position="224"/>
    </location>
</feature>
<feature type="region of interest" description="Involved in Mg(2+) ion dislocation from EF-Tu" evidence="5">
    <location>
        <begin position="81"/>
        <end position="84"/>
    </location>
</feature>
<evidence type="ECO:0000256" key="5">
    <source>
        <dbReference type="HAMAP-Rule" id="MF_00050"/>
    </source>
</evidence>
<dbReference type="InterPro" id="IPR036402">
    <property type="entry name" value="EF-Ts_dimer_sf"/>
</dbReference>
<keyword evidence="8" id="KW-0175">Coiled coil</keyword>
<dbReference type="Gene3D" id="1.10.286.20">
    <property type="match status" value="1"/>
</dbReference>
<evidence type="ECO:0000256" key="1">
    <source>
        <dbReference type="ARBA" id="ARBA00005532"/>
    </source>
</evidence>